<dbReference type="Pfam" id="PF07995">
    <property type="entry name" value="GSDH"/>
    <property type="match status" value="1"/>
</dbReference>
<protein>
    <submittedName>
        <fullName evidence="4">Oxidoreductase</fullName>
    </submittedName>
</protein>
<dbReference type="SUPFAM" id="SSF50952">
    <property type="entry name" value="Soluble quinoprotein glucose dehydrogenase"/>
    <property type="match status" value="1"/>
</dbReference>
<sequence>MCGAVLAGVLAVASGCAFGPPDAQETGGTPPRFPTPSAQPDSGAEQEVVATVLAKGLATPWGLAFLPNGAALVTERDSGRILQLGPESDTEGLKVTEIQKLTEPVPEGEGGLMGIAVSPTYETDNTVFVYYSTATDNRVASLVLKQKPKPILTGIPHSAIHNGGRIAFGPDGFLYVATGDGSQRALAQDPKSLAGKILRVTTAGKPAPGNPVRNSPVWSLGHRNVQGLAWDEAGRLYASEFGQNTFDEMNVVQPGKNYGWPLVEGTGADPKYVNPLVTWPTADASCSGVAVLDDLVVTACLRGERLWALQLTGNGTLLGQPQPLLVGEFGRLRSIVAAPDGSLWVTTSNKDGRGEPKPDDDRVIRLVFSGGGAGVT</sequence>
<dbReference type="PANTHER" id="PTHR19328">
    <property type="entry name" value="HEDGEHOG-INTERACTING PROTEIN"/>
    <property type="match status" value="1"/>
</dbReference>
<evidence type="ECO:0000256" key="2">
    <source>
        <dbReference type="SAM" id="SignalP"/>
    </source>
</evidence>
<evidence type="ECO:0000313" key="5">
    <source>
        <dbReference type="Proteomes" id="UP000652013"/>
    </source>
</evidence>
<dbReference type="AlphaFoldDB" id="A0A8J3Y4G0"/>
<name>A0A8J3Y4G0_9ACTN</name>
<keyword evidence="2" id="KW-0732">Signal</keyword>
<accession>A0A8J3Y4G0</accession>
<dbReference type="EMBL" id="BOOY01000004">
    <property type="protein sequence ID" value="GIJ01370.1"/>
    <property type="molecule type" value="Genomic_DNA"/>
</dbReference>
<evidence type="ECO:0000256" key="1">
    <source>
        <dbReference type="SAM" id="MobiDB-lite"/>
    </source>
</evidence>
<evidence type="ECO:0000259" key="3">
    <source>
        <dbReference type="Pfam" id="PF07995"/>
    </source>
</evidence>
<dbReference type="InterPro" id="IPR011042">
    <property type="entry name" value="6-blade_b-propeller_TolB-like"/>
</dbReference>
<dbReference type="Proteomes" id="UP000652013">
    <property type="component" value="Unassembled WGS sequence"/>
</dbReference>
<dbReference type="RefSeq" id="WP_203936814.1">
    <property type="nucleotide sequence ID" value="NZ_BAAAGJ010000005.1"/>
</dbReference>
<evidence type="ECO:0000313" key="4">
    <source>
        <dbReference type="EMBL" id="GIJ01370.1"/>
    </source>
</evidence>
<organism evidence="4 5">
    <name type="scientific">Spirilliplanes yamanashiensis</name>
    <dbReference type="NCBI Taxonomy" id="42233"/>
    <lineage>
        <taxon>Bacteria</taxon>
        <taxon>Bacillati</taxon>
        <taxon>Actinomycetota</taxon>
        <taxon>Actinomycetes</taxon>
        <taxon>Micromonosporales</taxon>
        <taxon>Micromonosporaceae</taxon>
        <taxon>Spirilliplanes</taxon>
    </lineage>
</organism>
<proteinExistence type="predicted"/>
<dbReference type="InterPro" id="IPR012938">
    <property type="entry name" value="Glc/Sorbosone_DH"/>
</dbReference>
<feature type="chain" id="PRO_5039154060" evidence="2">
    <location>
        <begin position="20"/>
        <end position="376"/>
    </location>
</feature>
<feature type="domain" description="Glucose/Sorbosone dehydrogenase" evidence="3">
    <location>
        <begin position="57"/>
        <end position="353"/>
    </location>
</feature>
<keyword evidence="5" id="KW-1185">Reference proteome</keyword>
<dbReference type="PANTHER" id="PTHR19328:SF13">
    <property type="entry name" value="HIPL1 PROTEIN"/>
    <property type="match status" value="1"/>
</dbReference>
<feature type="region of interest" description="Disordered" evidence="1">
    <location>
        <begin position="21"/>
        <end position="43"/>
    </location>
</feature>
<reference evidence="4" key="1">
    <citation type="submission" date="2021-01" db="EMBL/GenBank/DDBJ databases">
        <title>Whole genome shotgun sequence of Spirilliplanes yamanashiensis NBRC 15828.</title>
        <authorList>
            <person name="Komaki H."/>
            <person name="Tamura T."/>
        </authorList>
    </citation>
    <scope>NUCLEOTIDE SEQUENCE</scope>
    <source>
        <strain evidence="4">NBRC 15828</strain>
    </source>
</reference>
<dbReference type="InterPro" id="IPR011041">
    <property type="entry name" value="Quinoprot_gluc/sorb_DH_b-prop"/>
</dbReference>
<gene>
    <name evidence="4" type="ORF">Sya03_07220</name>
</gene>
<comment type="caution">
    <text evidence="4">The sequence shown here is derived from an EMBL/GenBank/DDBJ whole genome shotgun (WGS) entry which is preliminary data.</text>
</comment>
<feature type="signal peptide" evidence="2">
    <location>
        <begin position="1"/>
        <end position="19"/>
    </location>
</feature>
<dbReference type="Gene3D" id="2.120.10.30">
    <property type="entry name" value="TolB, C-terminal domain"/>
    <property type="match status" value="1"/>
</dbReference>